<gene>
    <name evidence="1" type="ORF">rsdtw13_26170</name>
</gene>
<keyword evidence="2" id="KW-1185">Reference proteome</keyword>
<dbReference type="EMBL" id="BROD01000001">
    <property type="protein sequence ID" value="GKX67359.1"/>
    <property type="molecule type" value="Genomic_DNA"/>
</dbReference>
<protein>
    <submittedName>
        <fullName evidence="1">Phosphoheptose isomerase</fullName>
    </submittedName>
</protein>
<reference evidence="1" key="1">
    <citation type="journal article" date="2025" name="Int. J. Syst. Evol. Microbiol.">
        <title>Inconstantimicrobium mannanitabidum sp. nov., a novel member of the family Clostridiaceae isolated from anoxic soil under the treatment of reductive soil disinfestation.</title>
        <authorList>
            <person name="Ueki A."/>
            <person name="Tonouchi A."/>
            <person name="Honma S."/>
            <person name="Kaku N."/>
            <person name="Ueki K."/>
        </authorList>
    </citation>
    <scope>NUCLEOTIDE SEQUENCE</scope>
    <source>
        <strain evidence="1">TW13</strain>
    </source>
</reference>
<dbReference type="Proteomes" id="UP001058074">
    <property type="component" value="Unassembled WGS sequence"/>
</dbReference>
<accession>A0ACB5REP2</accession>
<comment type="caution">
    <text evidence="1">The sequence shown here is derived from an EMBL/GenBank/DDBJ whole genome shotgun (WGS) entry which is preliminary data.</text>
</comment>
<evidence type="ECO:0000313" key="2">
    <source>
        <dbReference type="Proteomes" id="UP001058074"/>
    </source>
</evidence>
<organism evidence="1 2">
    <name type="scientific">Inconstantimicrobium mannanitabidum</name>
    <dbReference type="NCBI Taxonomy" id="1604901"/>
    <lineage>
        <taxon>Bacteria</taxon>
        <taxon>Bacillati</taxon>
        <taxon>Bacillota</taxon>
        <taxon>Clostridia</taxon>
        <taxon>Eubacteriales</taxon>
        <taxon>Clostridiaceae</taxon>
        <taxon>Inconstantimicrobium</taxon>
    </lineage>
</organism>
<proteinExistence type="predicted"/>
<evidence type="ECO:0000313" key="1">
    <source>
        <dbReference type="EMBL" id="GKX67359.1"/>
    </source>
</evidence>
<name>A0ACB5REP2_9CLOT</name>
<keyword evidence="1" id="KW-0413">Isomerase</keyword>
<sequence>MNFVDNIDKYFEELMQVIDVMDREQINNVMNKLVEVNDRGGSIYIFGNGGSAATASHFVVDFNKGVSEKLSKKFKFICLNDNIPSLTAISNDIAYNEVFKFQLQNYLTEKDMVIGISGSGNSENVVQAIQYANDKGAATIALVGYNGGKLKKCAQNYIHVPIDDMQKVEDIHMVLDHMMMTILKEYLLERYGVIEELAL</sequence>